<reference evidence="1" key="2">
    <citation type="journal article" date="2015" name="Data Brief">
        <title>Shoot transcriptome of the giant reed, Arundo donax.</title>
        <authorList>
            <person name="Barrero R.A."/>
            <person name="Guerrero F.D."/>
            <person name="Moolhuijzen P."/>
            <person name="Goolsby J.A."/>
            <person name="Tidwell J."/>
            <person name="Bellgard S.E."/>
            <person name="Bellgard M.I."/>
        </authorList>
    </citation>
    <scope>NUCLEOTIDE SEQUENCE</scope>
    <source>
        <tissue evidence="1">Shoot tissue taken approximately 20 cm above the soil surface</tissue>
    </source>
</reference>
<reference evidence="1" key="1">
    <citation type="submission" date="2014-09" db="EMBL/GenBank/DDBJ databases">
        <authorList>
            <person name="Magalhaes I.L.F."/>
            <person name="Oliveira U."/>
            <person name="Santos F.R."/>
            <person name="Vidigal T.H.D.A."/>
            <person name="Brescovit A.D."/>
            <person name="Santos A.J."/>
        </authorList>
    </citation>
    <scope>NUCLEOTIDE SEQUENCE</scope>
    <source>
        <tissue evidence="1">Shoot tissue taken approximately 20 cm above the soil surface</tissue>
    </source>
</reference>
<protein>
    <submittedName>
        <fullName evidence="1">Uncharacterized protein</fullName>
    </submittedName>
</protein>
<accession>A0A0A8YBK2</accession>
<proteinExistence type="predicted"/>
<dbReference type="AlphaFoldDB" id="A0A0A8YBK2"/>
<evidence type="ECO:0000313" key="1">
    <source>
        <dbReference type="EMBL" id="JAD23354.1"/>
    </source>
</evidence>
<dbReference type="EMBL" id="GBRH01274541">
    <property type="protein sequence ID" value="JAD23354.1"/>
    <property type="molecule type" value="Transcribed_RNA"/>
</dbReference>
<name>A0A0A8YBK2_ARUDO</name>
<sequence length="41" mass="4493">MQIGHYKKPTGSDFGVQVLTTKQLTSCNLVNKESGPMLLDI</sequence>
<organism evidence="1">
    <name type="scientific">Arundo donax</name>
    <name type="common">Giant reed</name>
    <name type="synonym">Donax arundinaceus</name>
    <dbReference type="NCBI Taxonomy" id="35708"/>
    <lineage>
        <taxon>Eukaryota</taxon>
        <taxon>Viridiplantae</taxon>
        <taxon>Streptophyta</taxon>
        <taxon>Embryophyta</taxon>
        <taxon>Tracheophyta</taxon>
        <taxon>Spermatophyta</taxon>
        <taxon>Magnoliopsida</taxon>
        <taxon>Liliopsida</taxon>
        <taxon>Poales</taxon>
        <taxon>Poaceae</taxon>
        <taxon>PACMAD clade</taxon>
        <taxon>Arundinoideae</taxon>
        <taxon>Arundineae</taxon>
        <taxon>Arundo</taxon>
    </lineage>
</organism>